<name>A0ABW9RNB4_9BACT</name>
<sequence length="571" mass="63354">MSLIDWTVLLGTLLFIVVYGVWKSRGSRNINDYFLGDNSMKWGTIGLSVMATQASAITFLSTPGLAYESGMAFVQNYFGLPIAIIIVSAVFIPIFYKLKVYTAYEFLENRFDLKTRSLGAFLFLVQRGLAAGITIYAPAIILSTMLKWDLSLTILITGVLVVIYTVSGGTKAVSLTQKYQMAVIMGGMFIAFFMIIDYLPDYLSFNNAIHIAGKMGKLEAVDFSLNPEKRYTIWTGLTGGLFLALSYFGTDQSQVQRYLTGTSVAESRLGLIFNAILKVPMQFFILFVGVMVFVFYQFVQPPLFFKQAEMEQIYSTEYRDQVEQLESAYNQNFEVKKQQLEDLVVAMDKNESEKVASLTAQVQQSDAEAKEIRGELKDLLLANDPEVETKDSDYVFLTFIMNYLPKGVIGLLLAVIFSAAMSSTSGELNALGSTTSVDFYKRLIKKEGSDKHYLIASKLLTAFWGIVAIGFALFARLLENLIEAVNILGSIFYGTILGIFLVAFFVKFVKGNAVFIAAVIAQIIVIVSFYTFEISYLWYNAIGCALVVLISMLLQLILSGVNGSSNSGHTA</sequence>
<keyword evidence="7" id="KW-0915">Sodium</keyword>
<feature type="transmembrane region" description="Helical" evidence="13">
    <location>
        <begin position="6"/>
        <end position="22"/>
    </location>
</feature>
<feature type="transmembrane region" description="Helical" evidence="13">
    <location>
        <begin position="148"/>
        <end position="167"/>
    </location>
</feature>
<evidence type="ECO:0000256" key="11">
    <source>
        <dbReference type="RuleBase" id="RU362091"/>
    </source>
</evidence>
<dbReference type="CDD" id="cd11494">
    <property type="entry name" value="SLC5sbd_NIS-like_u2"/>
    <property type="match status" value="1"/>
</dbReference>
<evidence type="ECO:0000256" key="1">
    <source>
        <dbReference type="ARBA" id="ARBA00004651"/>
    </source>
</evidence>
<keyword evidence="8" id="KW-0406">Ion transport</keyword>
<feature type="transmembrane region" description="Helical" evidence="13">
    <location>
        <begin position="487"/>
        <end position="506"/>
    </location>
</feature>
<dbReference type="InterPro" id="IPR001734">
    <property type="entry name" value="Na/solute_symporter"/>
</dbReference>
<dbReference type="Proteomes" id="UP000798808">
    <property type="component" value="Unassembled WGS sequence"/>
</dbReference>
<accession>A0ABW9RNB4</accession>
<feature type="coiled-coil region" evidence="12">
    <location>
        <begin position="330"/>
        <end position="375"/>
    </location>
</feature>
<dbReference type="InterPro" id="IPR051163">
    <property type="entry name" value="Sodium:Solute_Symporter_SSF"/>
</dbReference>
<feature type="transmembrane region" description="Helical" evidence="13">
    <location>
        <begin position="271"/>
        <end position="296"/>
    </location>
</feature>
<feature type="transmembrane region" description="Helical" evidence="13">
    <location>
        <begin position="77"/>
        <end position="96"/>
    </location>
</feature>
<organism evidence="14 15">
    <name type="scientific">Fulvivirga kasyanovii</name>
    <dbReference type="NCBI Taxonomy" id="396812"/>
    <lineage>
        <taxon>Bacteria</taxon>
        <taxon>Pseudomonadati</taxon>
        <taxon>Bacteroidota</taxon>
        <taxon>Cytophagia</taxon>
        <taxon>Cytophagales</taxon>
        <taxon>Fulvivirgaceae</taxon>
        <taxon>Fulvivirga</taxon>
    </lineage>
</organism>
<comment type="subcellular location">
    <subcellularLocation>
        <location evidence="1">Cell membrane</location>
        <topology evidence="1">Multi-pass membrane protein</topology>
    </subcellularLocation>
</comment>
<keyword evidence="15" id="KW-1185">Reference proteome</keyword>
<gene>
    <name evidence="14" type="ORF">E1163_11730</name>
</gene>
<evidence type="ECO:0000256" key="13">
    <source>
        <dbReference type="SAM" id="Phobius"/>
    </source>
</evidence>
<feature type="transmembrane region" description="Helical" evidence="13">
    <location>
        <begin position="538"/>
        <end position="558"/>
    </location>
</feature>
<feature type="transmembrane region" description="Helical" evidence="13">
    <location>
        <begin position="179"/>
        <end position="196"/>
    </location>
</feature>
<keyword evidence="12" id="KW-0175">Coiled coil</keyword>
<keyword evidence="5 13" id="KW-0812">Transmembrane</keyword>
<evidence type="ECO:0000256" key="6">
    <source>
        <dbReference type="ARBA" id="ARBA00022989"/>
    </source>
</evidence>
<dbReference type="RefSeq" id="WP_155171894.1">
    <property type="nucleotide sequence ID" value="NZ_BAAAFL010000022.1"/>
</dbReference>
<evidence type="ECO:0000256" key="8">
    <source>
        <dbReference type="ARBA" id="ARBA00023065"/>
    </source>
</evidence>
<keyword evidence="10" id="KW-0739">Sodium transport</keyword>
<dbReference type="PANTHER" id="PTHR42985:SF40">
    <property type="entry name" value="LD47995P-RELATED"/>
    <property type="match status" value="1"/>
</dbReference>
<evidence type="ECO:0000256" key="7">
    <source>
        <dbReference type="ARBA" id="ARBA00023053"/>
    </source>
</evidence>
<keyword evidence="6 13" id="KW-1133">Transmembrane helix</keyword>
<evidence type="ECO:0000313" key="14">
    <source>
        <dbReference type="EMBL" id="MTI25614.1"/>
    </source>
</evidence>
<evidence type="ECO:0000256" key="12">
    <source>
        <dbReference type="SAM" id="Coils"/>
    </source>
</evidence>
<dbReference type="InterPro" id="IPR038377">
    <property type="entry name" value="Na/Glc_symporter_sf"/>
</dbReference>
<evidence type="ECO:0000256" key="3">
    <source>
        <dbReference type="ARBA" id="ARBA00022448"/>
    </source>
</evidence>
<proteinExistence type="inferred from homology"/>
<evidence type="ECO:0000256" key="10">
    <source>
        <dbReference type="ARBA" id="ARBA00023201"/>
    </source>
</evidence>
<evidence type="ECO:0000313" key="15">
    <source>
        <dbReference type="Proteomes" id="UP000798808"/>
    </source>
</evidence>
<protein>
    <submittedName>
        <fullName evidence="14">Sodium:solute symporter</fullName>
    </submittedName>
</protein>
<dbReference type="EMBL" id="SMLW01000528">
    <property type="protein sequence ID" value="MTI25614.1"/>
    <property type="molecule type" value="Genomic_DNA"/>
</dbReference>
<keyword evidence="9 13" id="KW-0472">Membrane</keyword>
<feature type="transmembrane region" description="Helical" evidence="13">
    <location>
        <begin position="42"/>
        <end position="65"/>
    </location>
</feature>
<feature type="transmembrane region" description="Helical" evidence="13">
    <location>
        <begin position="453"/>
        <end position="475"/>
    </location>
</feature>
<dbReference type="PANTHER" id="PTHR42985">
    <property type="entry name" value="SODIUM-COUPLED MONOCARBOXYLATE TRANSPORTER"/>
    <property type="match status" value="1"/>
</dbReference>
<comment type="similarity">
    <text evidence="2 11">Belongs to the sodium:solute symporter (SSF) (TC 2.A.21) family.</text>
</comment>
<feature type="transmembrane region" description="Helical" evidence="13">
    <location>
        <begin position="231"/>
        <end position="250"/>
    </location>
</feature>
<keyword evidence="4" id="KW-1003">Cell membrane</keyword>
<dbReference type="PROSITE" id="PS50283">
    <property type="entry name" value="NA_SOLUT_SYMP_3"/>
    <property type="match status" value="1"/>
</dbReference>
<evidence type="ECO:0000256" key="5">
    <source>
        <dbReference type="ARBA" id="ARBA00022692"/>
    </source>
</evidence>
<reference evidence="14 15" key="1">
    <citation type="submission" date="2019-02" db="EMBL/GenBank/DDBJ databases">
        <authorList>
            <person name="Goldberg S.R."/>
            <person name="Haltli B.A."/>
            <person name="Correa H."/>
            <person name="Russell K.G."/>
        </authorList>
    </citation>
    <scope>NUCLEOTIDE SEQUENCE [LARGE SCALE GENOMIC DNA]</scope>
    <source>
        <strain evidence="14 15">JCM 16186</strain>
    </source>
</reference>
<feature type="transmembrane region" description="Helical" evidence="13">
    <location>
        <begin position="513"/>
        <end position="532"/>
    </location>
</feature>
<comment type="caution">
    <text evidence="14">The sequence shown here is derived from an EMBL/GenBank/DDBJ whole genome shotgun (WGS) entry which is preliminary data.</text>
</comment>
<evidence type="ECO:0000256" key="4">
    <source>
        <dbReference type="ARBA" id="ARBA00022475"/>
    </source>
</evidence>
<keyword evidence="3" id="KW-0813">Transport</keyword>
<evidence type="ECO:0000256" key="2">
    <source>
        <dbReference type="ARBA" id="ARBA00006434"/>
    </source>
</evidence>
<evidence type="ECO:0000256" key="9">
    <source>
        <dbReference type="ARBA" id="ARBA00023136"/>
    </source>
</evidence>
<feature type="transmembrane region" description="Helical" evidence="13">
    <location>
        <begin position="117"/>
        <end position="142"/>
    </location>
</feature>
<dbReference type="Gene3D" id="1.20.1730.10">
    <property type="entry name" value="Sodium/glucose cotransporter"/>
    <property type="match status" value="1"/>
</dbReference>
<dbReference type="Pfam" id="PF00474">
    <property type="entry name" value="SSF"/>
    <property type="match status" value="2"/>
</dbReference>